<accession>A0A2W2EZD4</accession>
<dbReference type="AlphaFoldDB" id="A0A2W2EZD4"/>
<name>A0A2W2EZD4_9ACTN</name>
<protein>
    <submittedName>
        <fullName evidence="2">Uncharacterized protein</fullName>
    </submittedName>
</protein>
<organism evidence="2 3">
    <name type="scientific">Nonomuraea aridisoli</name>
    <dbReference type="NCBI Taxonomy" id="2070368"/>
    <lineage>
        <taxon>Bacteria</taxon>
        <taxon>Bacillati</taxon>
        <taxon>Actinomycetota</taxon>
        <taxon>Actinomycetes</taxon>
        <taxon>Streptosporangiales</taxon>
        <taxon>Streptosporangiaceae</taxon>
        <taxon>Nonomuraea</taxon>
    </lineage>
</organism>
<evidence type="ECO:0000313" key="3">
    <source>
        <dbReference type="Proteomes" id="UP000249304"/>
    </source>
</evidence>
<evidence type="ECO:0000256" key="1">
    <source>
        <dbReference type="SAM" id="MobiDB-lite"/>
    </source>
</evidence>
<feature type="region of interest" description="Disordered" evidence="1">
    <location>
        <begin position="41"/>
        <end position="60"/>
    </location>
</feature>
<dbReference type="Proteomes" id="UP000249304">
    <property type="component" value="Unassembled WGS sequence"/>
</dbReference>
<feature type="compositionally biased region" description="Pro residues" evidence="1">
    <location>
        <begin position="48"/>
        <end position="57"/>
    </location>
</feature>
<gene>
    <name evidence="2" type="ORF">C1J01_13520</name>
</gene>
<reference evidence="2 3" key="1">
    <citation type="submission" date="2018-01" db="EMBL/GenBank/DDBJ databases">
        <title>Draft genome sequence of Nonomuraea sp. KC333.</title>
        <authorList>
            <person name="Sahin N."/>
            <person name="Saygin H."/>
            <person name="Ay H."/>
        </authorList>
    </citation>
    <scope>NUCLEOTIDE SEQUENCE [LARGE SCALE GENOMIC DNA]</scope>
    <source>
        <strain evidence="2 3">KC333</strain>
    </source>
</reference>
<dbReference type="EMBL" id="POUD01000045">
    <property type="protein sequence ID" value="PZG18940.1"/>
    <property type="molecule type" value="Genomic_DNA"/>
</dbReference>
<evidence type="ECO:0000313" key="2">
    <source>
        <dbReference type="EMBL" id="PZG18940.1"/>
    </source>
</evidence>
<keyword evidence="3" id="KW-1185">Reference proteome</keyword>
<sequence>MRRPEARRLVELVDVRLDGNGDGLLAGWFEAEVHAGGEPLRARMRFPPGSPQRPPTPDQLRRKVEDCVAGTTIDPGSIGWASAAQVLRRIDPH</sequence>
<proteinExistence type="predicted"/>
<comment type="caution">
    <text evidence="2">The sequence shown here is derived from an EMBL/GenBank/DDBJ whole genome shotgun (WGS) entry which is preliminary data.</text>
</comment>